<reference evidence="3" key="1">
    <citation type="submission" date="2018-02" db="EMBL/GenBank/DDBJ databases">
        <authorList>
            <person name="Hausmann B."/>
        </authorList>
    </citation>
    <scope>NUCLEOTIDE SEQUENCE [LARGE SCALE GENOMIC DNA]</scope>
    <source>
        <strain evidence="3">Peat soil MAG SbA1</strain>
    </source>
</reference>
<dbReference type="AlphaFoldDB" id="A0A2U3JY17"/>
<dbReference type="OrthoDB" id="129261at2"/>
<proteinExistence type="predicted"/>
<dbReference type="InterPro" id="IPR002686">
    <property type="entry name" value="Transposase_17"/>
</dbReference>
<accession>A0A2U3JY17</accession>
<dbReference type="Pfam" id="PF01797">
    <property type="entry name" value="Y1_Tnp"/>
    <property type="match status" value="1"/>
</dbReference>
<dbReference type="GO" id="GO:0006313">
    <property type="term" value="P:DNA transposition"/>
    <property type="evidence" value="ECO:0007669"/>
    <property type="project" value="InterPro"/>
</dbReference>
<dbReference type="EMBL" id="OMOD01000007">
    <property type="protein sequence ID" value="SPF32324.1"/>
    <property type="molecule type" value="Genomic_DNA"/>
</dbReference>
<evidence type="ECO:0000313" key="3">
    <source>
        <dbReference type="Proteomes" id="UP000238701"/>
    </source>
</evidence>
<sequence length="160" mass="18594">MAAPPRGNTGYSVYFITASTAQRTPLFRKDPMARLFVEVLFHYRDHKNYLLHEFVLMPDHFHLLISPAVSLERSLQLIKGGFSYRAKKELGFVSEIWEKSFCDRRVRGAEDYYNFKQYIRQNPIKQGLVTALADYPYISARPEFAMDEVPQRLKPATLTA</sequence>
<evidence type="ECO:0000313" key="2">
    <source>
        <dbReference type="EMBL" id="SPF32324.1"/>
    </source>
</evidence>
<dbReference type="PANTHER" id="PTHR36966:SF1">
    <property type="entry name" value="REP-ASSOCIATED TYROSINE TRANSPOSASE"/>
    <property type="match status" value="1"/>
</dbReference>
<protein>
    <recommendedName>
        <fullName evidence="1">Transposase IS200-like domain-containing protein</fullName>
    </recommendedName>
</protein>
<organism evidence="2 3">
    <name type="scientific">Candidatus Sulfotelmatobacter kueseliae</name>
    <dbReference type="NCBI Taxonomy" id="2042962"/>
    <lineage>
        <taxon>Bacteria</taxon>
        <taxon>Pseudomonadati</taxon>
        <taxon>Acidobacteriota</taxon>
        <taxon>Terriglobia</taxon>
        <taxon>Terriglobales</taxon>
        <taxon>Candidatus Korobacteraceae</taxon>
        <taxon>Candidatus Sulfotelmatobacter</taxon>
    </lineage>
</organism>
<dbReference type="GO" id="GO:0004803">
    <property type="term" value="F:transposase activity"/>
    <property type="evidence" value="ECO:0007669"/>
    <property type="project" value="InterPro"/>
</dbReference>
<gene>
    <name evidence="2" type="ORF">SBA1_1040092</name>
</gene>
<feature type="domain" description="Transposase IS200-like" evidence="1">
    <location>
        <begin position="9"/>
        <end position="122"/>
    </location>
</feature>
<evidence type="ECO:0000259" key="1">
    <source>
        <dbReference type="SMART" id="SM01321"/>
    </source>
</evidence>
<dbReference type="Proteomes" id="UP000238701">
    <property type="component" value="Unassembled WGS sequence"/>
</dbReference>
<dbReference type="GO" id="GO:0043565">
    <property type="term" value="F:sequence-specific DNA binding"/>
    <property type="evidence" value="ECO:0007669"/>
    <property type="project" value="TreeGrafter"/>
</dbReference>
<dbReference type="InterPro" id="IPR036515">
    <property type="entry name" value="Transposase_17_sf"/>
</dbReference>
<dbReference type="SMART" id="SM01321">
    <property type="entry name" value="Y1_Tnp"/>
    <property type="match status" value="1"/>
</dbReference>
<dbReference type="Gene3D" id="3.30.70.1290">
    <property type="entry name" value="Transposase IS200-like"/>
    <property type="match status" value="1"/>
</dbReference>
<name>A0A2U3JY17_9BACT</name>
<dbReference type="InterPro" id="IPR052715">
    <property type="entry name" value="RAYT_transposase"/>
</dbReference>
<dbReference type="NCBIfam" id="NF047646">
    <property type="entry name" value="REP_Tyr_transpos"/>
    <property type="match status" value="1"/>
</dbReference>
<dbReference type="PANTHER" id="PTHR36966">
    <property type="entry name" value="REP-ASSOCIATED TYROSINE TRANSPOSASE"/>
    <property type="match status" value="1"/>
</dbReference>
<dbReference type="SUPFAM" id="SSF143422">
    <property type="entry name" value="Transposase IS200-like"/>
    <property type="match status" value="1"/>
</dbReference>